<sequence>MTVPLLTEDSPLTKLLKKNEAEQLARTKGLFSVADLFEFVPRRYVRPGQLTDLSVLHVGEDVLVVAEVKTASTRPMRNRRGKMLTVVIGDDLGNELDVTFFSAYGHEGKLVPGVRGLFVGQIGAYGRRLQLTHPEYELFTDDDQGDAAVEWYRTHRVPVYSTTGKLNSLKLRKLVQQALDSVDRVREPVPEQVRVARGLVDRAVALELVHRPAVDDKPSRGLDRLKYDEAFVLQTILAQRRKAAESELATPRHPRPGGLLAAFDERLPFELTEGQREIGAVLTHELALDRPMHRLLQGEVGSGKTVVALRAMLAAIDAGGQAALLAPTEVLAAQHHRSITDMLGDLAQGGMLGGAEHGTTVTLLTGSQNAATRRRSLLDAASGTAGIVVGTHALIQKHVQFADLALVVVDEQHRFGVEQRDALREKGIRPPHVLVMTATPIPRTVAMTVFGDMETSTLRELPRGRSPITTHVVDADRPGWVDRTWQRVAEEVAKGHQAYVVCPRIGDVDDESGGLAGAAGTRDSSDEDAGWEAHWDDGDGYLGGGDGDLVEGDGAASSPAKELTGVYAMLSTLRSTPALEGLRIGVLHGRLDPEVKDATMRSFSAGEIDVLVATTVIEVGVDVPNASVMVVVDADRFGISQLHQLRGRVGRGAVPGLCLLMTQGAGEKAAERLDQVAATTDGFELARVDLQLRREGDVLGARQSGRANSVRHLRLGRAEDEQIIADAREDAFALVADDPELRAHPALAAAVAMRLDEEQAAWLERG</sequence>
<evidence type="ECO:0000256" key="1">
    <source>
        <dbReference type="ARBA" id="ARBA00022741"/>
    </source>
</evidence>
<dbReference type="GO" id="GO:0004386">
    <property type="term" value="F:helicase activity"/>
    <property type="evidence" value="ECO:0007669"/>
    <property type="project" value="UniProtKB-KW"/>
</dbReference>
<dbReference type="PROSITE" id="PS51194">
    <property type="entry name" value="HELICASE_CTER"/>
    <property type="match status" value="1"/>
</dbReference>
<reference evidence="11" key="1">
    <citation type="journal article" date="2019" name="Int. J. Syst. Evol. Microbiol.">
        <title>The Global Catalogue of Microorganisms (GCM) 10K type strain sequencing project: providing services to taxonomists for standard genome sequencing and annotation.</title>
        <authorList>
            <consortium name="The Broad Institute Genomics Platform"/>
            <consortium name="The Broad Institute Genome Sequencing Center for Infectious Disease"/>
            <person name="Wu L."/>
            <person name="Ma J."/>
        </authorList>
    </citation>
    <scope>NUCLEOTIDE SEQUENCE [LARGE SCALE GENOMIC DNA]</scope>
    <source>
        <strain evidence="11">JCM 17687</strain>
    </source>
</reference>
<dbReference type="Proteomes" id="UP001500427">
    <property type="component" value="Unassembled WGS sequence"/>
</dbReference>
<dbReference type="EMBL" id="BAABIW010000011">
    <property type="protein sequence ID" value="GAA5024737.1"/>
    <property type="molecule type" value="Genomic_DNA"/>
</dbReference>
<gene>
    <name evidence="10" type="primary">recG</name>
    <name evidence="10" type="ORF">GCM10023258_17030</name>
</gene>
<evidence type="ECO:0000256" key="4">
    <source>
        <dbReference type="ARBA" id="ARBA00022806"/>
    </source>
</evidence>
<evidence type="ECO:0000313" key="11">
    <source>
        <dbReference type="Proteomes" id="UP001500427"/>
    </source>
</evidence>
<keyword evidence="6" id="KW-0238">DNA-binding</keyword>
<keyword evidence="2" id="KW-0227">DNA damage</keyword>
<dbReference type="InterPro" id="IPR014001">
    <property type="entry name" value="Helicase_ATP-bd"/>
</dbReference>
<dbReference type="SMART" id="SM00490">
    <property type="entry name" value="HELICc"/>
    <property type="match status" value="1"/>
</dbReference>
<dbReference type="InterPro" id="IPR045562">
    <property type="entry name" value="RecG_dom3_C"/>
</dbReference>
<evidence type="ECO:0000259" key="9">
    <source>
        <dbReference type="PROSITE" id="PS51194"/>
    </source>
</evidence>
<comment type="caution">
    <text evidence="10">The sequence shown here is derived from an EMBL/GenBank/DDBJ whole genome shotgun (WGS) entry which is preliminary data.</text>
</comment>
<evidence type="ECO:0000256" key="5">
    <source>
        <dbReference type="ARBA" id="ARBA00022840"/>
    </source>
</evidence>
<organism evidence="10 11">
    <name type="scientific">Terrabacter aeriphilus</name>
    <dbReference type="NCBI Taxonomy" id="515662"/>
    <lineage>
        <taxon>Bacteria</taxon>
        <taxon>Bacillati</taxon>
        <taxon>Actinomycetota</taxon>
        <taxon>Actinomycetes</taxon>
        <taxon>Micrococcales</taxon>
        <taxon>Intrasporangiaceae</taxon>
        <taxon>Terrabacter</taxon>
    </lineage>
</organism>
<dbReference type="InterPro" id="IPR047112">
    <property type="entry name" value="RecG/Mfd"/>
</dbReference>
<dbReference type="InterPro" id="IPR011545">
    <property type="entry name" value="DEAD/DEAH_box_helicase_dom"/>
</dbReference>
<keyword evidence="11" id="KW-1185">Reference proteome</keyword>
<evidence type="ECO:0000256" key="6">
    <source>
        <dbReference type="ARBA" id="ARBA00023125"/>
    </source>
</evidence>
<dbReference type="Pfam" id="PF00270">
    <property type="entry name" value="DEAD"/>
    <property type="match status" value="1"/>
</dbReference>
<dbReference type="Pfam" id="PF19833">
    <property type="entry name" value="RecG_dom3_C"/>
    <property type="match status" value="1"/>
</dbReference>
<dbReference type="SUPFAM" id="SSF52540">
    <property type="entry name" value="P-loop containing nucleoside triphosphate hydrolases"/>
    <property type="match status" value="1"/>
</dbReference>
<keyword evidence="1" id="KW-0547">Nucleotide-binding</keyword>
<dbReference type="SUPFAM" id="SSF50249">
    <property type="entry name" value="Nucleic acid-binding proteins"/>
    <property type="match status" value="1"/>
</dbReference>
<keyword evidence="4 10" id="KW-0347">Helicase</keyword>
<evidence type="ECO:0000256" key="7">
    <source>
        <dbReference type="ARBA" id="ARBA00023204"/>
    </source>
</evidence>
<feature type="domain" description="Helicase C-terminal" evidence="9">
    <location>
        <begin position="537"/>
        <end position="696"/>
    </location>
</feature>
<dbReference type="CDD" id="cd17992">
    <property type="entry name" value="DEXHc_RecG"/>
    <property type="match status" value="1"/>
</dbReference>
<feature type="domain" description="Helicase ATP-binding" evidence="8">
    <location>
        <begin position="285"/>
        <end position="458"/>
    </location>
</feature>
<dbReference type="InterPro" id="IPR027417">
    <property type="entry name" value="P-loop_NTPase"/>
</dbReference>
<protein>
    <submittedName>
        <fullName evidence="10">ATP-dependent DNA helicase RecG</fullName>
    </submittedName>
</protein>
<keyword evidence="3" id="KW-0378">Hydrolase</keyword>
<dbReference type="InterPro" id="IPR001650">
    <property type="entry name" value="Helicase_C-like"/>
</dbReference>
<dbReference type="Pfam" id="PF00271">
    <property type="entry name" value="Helicase_C"/>
    <property type="match status" value="1"/>
</dbReference>
<evidence type="ECO:0000256" key="3">
    <source>
        <dbReference type="ARBA" id="ARBA00022801"/>
    </source>
</evidence>
<evidence type="ECO:0000259" key="8">
    <source>
        <dbReference type="PROSITE" id="PS51192"/>
    </source>
</evidence>
<keyword evidence="7" id="KW-0234">DNA repair</keyword>
<proteinExistence type="predicted"/>
<evidence type="ECO:0000313" key="10">
    <source>
        <dbReference type="EMBL" id="GAA5024737.1"/>
    </source>
</evidence>
<dbReference type="SMART" id="SM00487">
    <property type="entry name" value="DEXDc"/>
    <property type="match status" value="1"/>
</dbReference>
<evidence type="ECO:0000256" key="2">
    <source>
        <dbReference type="ARBA" id="ARBA00022763"/>
    </source>
</evidence>
<dbReference type="PANTHER" id="PTHR47964">
    <property type="entry name" value="ATP-DEPENDENT DNA HELICASE HOMOLOG RECG, CHLOROPLASTIC"/>
    <property type="match status" value="1"/>
</dbReference>
<dbReference type="PANTHER" id="PTHR47964:SF1">
    <property type="entry name" value="ATP-DEPENDENT DNA HELICASE HOMOLOG RECG, CHLOROPLASTIC"/>
    <property type="match status" value="1"/>
</dbReference>
<dbReference type="PROSITE" id="PS51192">
    <property type="entry name" value="HELICASE_ATP_BIND_1"/>
    <property type="match status" value="1"/>
</dbReference>
<dbReference type="Gene3D" id="2.40.50.140">
    <property type="entry name" value="Nucleic acid-binding proteins"/>
    <property type="match status" value="1"/>
</dbReference>
<dbReference type="InterPro" id="IPR012340">
    <property type="entry name" value="NA-bd_OB-fold"/>
</dbReference>
<accession>A0ABP9J9A6</accession>
<keyword evidence="5" id="KW-0067">ATP-binding</keyword>
<name>A0ABP9J9A6_9MICO</name>
<dbReference type="Gene3D" id="3.40.50.300">
    <property type="entry name" value="P-loop containing nucleotide triphosphate hydrolases"/>
    <property type="match status" value="2"/>
</dbReference>
<dbReference type="CDD" id="cd04488">
    <property type="entry name" value="RecG_wedge_OBF"/>
    <property type="match status" value="1"/>
</dbReference>